<evidence type="ECO:0000313" key="1">
    <source>
        <dbReference type="EMBL" id="GAA0817539.1"/>
    </source>
</evidence>
<protein>
    <recommendedName>
        <fullName evidence="3">5-carboxymethyl-2-hydroxymuconate isomerase</fullName>
    </recommendedName>
</protein>
<dbReference type="EMBL" id="BAAAFA010000006">
    <property type="protein sequence ID" value="GAA0817539.1"/>
    <property type="molecule type" value="Genomic_DNA"/>
</dbReference>
<dbReference type="CDD" id="cd00580">
    <property type="entry name" value="CHMI"/>
    <property type="match status" value="1"/>
</dbReference>
<sequence length="113" mass="12682">MPHCIIEYSAPLHAVLKPSQLISAVYNGAFNSELFENSEIKTRVIPFDNYQSGSVKVNFIHVVTKILSGRTLAQRKLLSQTILAELKMLNLSKTSLTVEIVEMERDSYAKVIT</sequence>
<dbReference type="PANTHER" id="PTHR37950:SF1">
    <property type="entry name" value="4-HYDROXYPHENYLACETATE CATABOLISM PROTEIN"/>
    <property type="match status" value="1"/>
</dbReference>
<proteinExistence type="predicted"/>
<dbReference type="PANTHER" id="PTHR37950">
    <property type="entry name" value="4-HYDROXYPHENYLACETATE CATABOLISM PROTEIN"/>
    <property type="match status" value="1"/>
</dbReference>
<gene>
    <name evidence="1" type="ORF">GCM10009111_18890</name>
</gene>
<organism evidence="1 2">
    <name type="scientific">Colwellia asteriadis</name>
    <dbReference type="NCBI Taxonomy" id="517723"/>
    <lineage>
        <taxon>Bacteria</taxon>
        <taxon>Pseudomonadati</taxon>
        <taxon>Pseudomonadota</taxon>
        <taxon>Gammaproteobacteria</taxon>
        <taxon>Alteromonadales</taxon>
        <taxon>Colwelliaceae</taxon>
        <taxon>Colwellia</taxon>
    </lineage>
</organism>
<reference evidence="1 2" key="1">
    <citation type="journal article" date="2019" name="Int. J. Syst. Evol. Microbiol.">
        <title>The Global Catalogue of Microorganisms (GCM) 10K type strain sequencing project: providing services to taxonomists for standard genome sequencing and annotation.</title>
        <authorList>
            <consortium name="The Broad Institute Genomics Platform"/>
            <consortium name="The Broad Institute Genome Sequencing Center for Infectious Disease"/>
            <person name="Wu L."/>
            <person name="Ma J."/>
        </authorList>
    </citation>
    <scope>NUCLEOTIDE SEQUENCE [LARGE SCALE GENOMIC DNA]</scope>
    <source>
        <strain evidence="1 2">JCM 15608</strain>
    </source>
</reference>
<name>A0ABN1L7B2_9GAMM</name>
<evidence type="ECO:0000313" key="2">
    <source>
        <dbReference type="Proteomes" id="UP001500021"/>
    </source>
</evidence>
<evidence type="ECO:0008006" key="3">
    <source>
        <dbReference type="Google" id="ProtNLM"/>
    </source>
</evidence>
<keyword evidence="2" id="KW-1185">Reference proteome</keyword>
<dbReference type="Proteomes" id="UP001500021">
    <property type="component" value="Unassembled WGS sequence"/>
</dbReference>
<comment type="caution">
    <text evidence="1">The sequence shown here is derived from an EMBL/GenBank/DDBJ whole genome shotgun (WGS) entry which is preliminary data.</text>
</comment>
<dbReference type="RefSeq" id="WP_215978935.1">
    <property type="nucleotide sequence ID" value="NZ_BAAAFA010000006.1"/>
</dbReference>
<accession>A0ABN1L7B2</accession>
<dbReference type="Pfam" id="PF02962">
    <property type="entry name" value="CHMI"/>
    <property type="match status" value="1"/>
</dbReference>
<dbReference type="InterPro" id="IPR004220">
    <property type="entry name" value="5-COMe_2-OHmuconate_Isoase"/>
</dbReference>